<dbReference type="EMBL" id="RJTU01000034">
    <property type="protein sequence ID" value="ROI14175.1"/>
    <property type="molecule type" value="Genomic_DNA"/>
</dbReference>
<dbReference type="SUPFAM" id="SSF102114">
    <property type="entry name" value="Radical SAM enzymes"/>
    <property type="match status" value="1"/>
</dbReference>
<proteinExistence type="predicted"/>
<dbReference type="Proteomes" id="UP000267623">
    <property type="component" value="Unassembled WGS sequence"/>
</dbReference>
<dbReference type="InterPro" id="IPR013785">
    <property type="entry name" value="Aldolase_TIM"/>
</dbReference>
<gene>
    <name evidence="1" type="primary">gwsS</name>
    <name evidence="1" type="ORF">EGH73_05400</name>
</gene>
<dbReference type="AlphaFoldDB" id="A0A3N0XAJ1"/>
<dbReference type="InterPro" id="IPR026497">
    <property type="entry name" value="GRASP-with-SPASM"/>
</dbReference>
<dbReference type="InterPro" id="IPR023885">
    <property type="entry name" value="4Fe4S-binding_SPASM_dom"/>
</dbReference>
<evidence type="ECO:0000313" key="1">
    <source>
        <dbReference type="EMBL" id="ROI14175.1"/>
    </source>
</evidence>
<protein>
    <submittedName>
        <fullName evidence="1">Grasp-with-spasm system SPASM domain peptide maturase</fullName>
    </submittedName>
</protein>
<dbReference type="RefSeq" id="WP_123280993.1">
    <property type="nucleotide sequence ID" value="NZ_DALZAR010000016.1"/>
</dbReference>
<accession>A0A3N0XAJ1</accession>
<reference evidence="2" key="1">
    <citation type="submission" date="2018-11" db="EMBL/GenBank/DDBJ databases">
        <title>Proposal to divide the Flavobacteriaceae and reorganize its genera based on Amino Acid Identity values calculated from whole genome sequences.</title>
        <authorList>
            <person name="Nicholson A.C."/>
            <person name="Gulvik C.A."/>
            <person name="Whitney A.M."/>
            <person name="Humrighouse B.W."/>
            <person name="Bell M."/>
            <person name="Holmes B."/>
            <person name="Steigerwalt A."/>
            <person name="Villarma A."/>
            <person name="Sheth M."/>
            <person name="Batra D."/>
            <person name="Pryor J."/>
            <person name="Bernardet J.-F."/>
            <person name="Hugo C."/>
            <person name="Kampfer P."/>
            <person name="Newman J."/>
            <person name="Mcquiston J."/>
        </authorList>
    </citation>
    <scope>NUCLEOTIDE SEQUENCE [LARGE SCALE GENOMIC DNA]</scope>
    <source>
        <strain evidence="2">DSM 22165</strain>
    </source>
</reference>
<evidence type="ECO:0000313" key="2">
    <source>
        <dbReference type="Proteomes" id="UP000267623"/>
    </source>
</evidence>
<dbReference type="Gene3D" id="3.20.20.70">
    <property type="entry name" value="Aldolase class I"/>
    <property type="match status" value="1"/>
</dbReference>
<name>A0A3N0XAJ1_9FLAO</name>
<comment type="caution">
    <text evidence="1">The sequence shown here is derived from an EMBL/GenBank/DDBJ whole genome shotgun (WGS) entry which is preliminary data.</text>
</comment>
<dbReference type="NCBIfam" id="TIGR04193">
    <property type="entry name" value="SPASM_w_grasp"/>
    <property type="match status" value="1"/>
</dbReference>
<dbReference type="InterPro" id="IPR058240">
    <property type="entry name" value="rSAM_sf"/>
</dbReference>
<organism evidence="1 2">
    <name type="scientific">Epilithonimonas hominis</name>
    <dbReference type="NCBI Taxonomy" id="420404"/>
    <lineage>
        <taxon>Bacteria</taxon>
        <taxon>Pseudomonadati</taxon>
        <taxon>Bacteroidota</taxon>
        <taxon>Flavobacteriia</taxon>
        <taxon>Flavobacteriales</taxon>
        <taxon>Weeksellaceae</taxon>
        <taxon>Chryseobacterium group</taxon>
        <taxon>Epilithonimonas</taxon>
    </lineage>
</organism>
<dbReference type="NCBIfam" id="TIGR04085">
    <property type="entry name" value="rSAM_more_4Fe4S"/>
    <property type="match status" value="1"/>
</dbReference>
<sequence>MSSKYFVLYQDCYIITGAKNTLLCDIYRQNIIDITSIYNQFKNLRFLIESPENLELINYLISQELGYIIDKLPTNIDGKKIEWFSPSPVNEVIIEHKKKDEFDINKAYSLIETLSVSFLQIRFLEFSLSKLQVISKLLKNSCIRTIEIILPYVNEDENSKIINFLRKNKRVQIIYFYNAPFNKSEQETVELFNIVYYKKNLTNEKFCGIINEDYFTNDIKNFSKAHKFNSCLKDKLFISYKGDLKNCPSLQRVITNINDFSFDHLITDINNDEIRNITKDQINICKDCEYRYFCNDCRAYKENPNDSFSKPLKCGYDPYKGEWDDWTKNPLKQKTIKYYGLEETI</sequence>